<comment type="similarity">
    <text evidence="11">Belongs to the dus family.</text>
</comment>
<dbReference type="InterPro" id="IPR001269">
    <property type="entry name" value="DUS_fam"/>
</dbReference>
<reference evidence="15 16" key="1">
    <citation type="journal article" date="2015" name="Nature">
        <title>rRNA introns, odd ribosomes, and small enigmatic genomes across a large radiation of phyla.</title>
        <authorList>
            <person name="Brown C.T."/>
            <person name="Hug L.A."/>
            <person name="Thomas B.C."/>
            <person name="Sharon I."/>
            <person name="Castelle C.J."/>
            <person name="Singh A."/>
            <person name="Wilkins M.J."/>
            <person name="Williams K.H."/>
            <person name="Banfield J.F."/>
        </authorList>
    </citation>
    <scope>NUCLEOTIDE SEQUENCE [LARGE SCALE GENOMIC DNA]</scope>
</reference>
<evidence type="ECO:0000259" key="14">
    <source>
        <dbReference type="Pfam" id="PF01207"/>
    </source>
</evidence>
<gene>
    <name evidence="15" type="ORF">UR52_C0008G0029</name>
</gene>
<dbReference type="Proteomes" id="UP000034176">
    <property type="component" value="Unassembled WGS sequence"/>
</dbReference>
<dbReference type="PANTHER" id="PTHR45846:SF1">
    <property type="entry name" value="TRNA-DIHYDROURIDINE(47) SYNTHASE [NAD(P)(+)]-LIKE"/>
    <property type="match status" value="1"/>
</dbReference>
<dbReference type="PIRSF" id="PIRSF006621">
    <property type="entry name" value="Dus"/>
    <property type="match status" value="1"/>
</dbReference>
<dbReference type="CDD" id="cd02801">
    <property type="entry name" value="DUS_like_FMN"/>
    <property type="match status" value="1"/>
</dbReference>
<keyword evidence="2" id="KW-0820">tRNA-binding</keyword>
<feature type="binding site" evidence="13">
    <location>
        <position position="72"/>
    </location>
    <ligand>
        <name>FMN</name>
        <dbReference type="ChEBI" id="CHEBI:58210"/>
    </ligand>
</feature>
<dbReference type="Gene3D" id="3.20.20.70">
    <property type="entry name" value="Aldolase class I"/>
    <property type="match status" value="1"/>
</dbReference>
<organism evidence="15 16">
    <name type="scientific">Candidatus Gottesmanbacteria bacterium GW2011_GWA1_34_13</name>
    <dbReference type="NCBI Taxonomy" id="1618434"/>
    <lineage>
        <taxon>Bacteria</taxon>
        <taxon>Candidatus Gottesmaniibacteriota</taxon>
    </lineage>
</organism>
<dbReference type="STRING" id="1618434.UR52_C0008G0029"/>
<evidence type="ECO:0000256" key="6">
    <source>
        <dbReference type="ARBA" id="ARBA00022857"/>
    </source>
</evidence>
<keyword evidence="7" id="KW-0694">RNA-binding</keyword>
<dbReference type="GO" id="GO:0050660">
    <property type="term" value="F:flavin adenine dinucleotide binding"/>
    <property type="evidence" value="ECO:0007669"/>
    <property type="project" value="InterPro"/>
</dbReference>
<feature type="active site" description="Proton donor" evidence="12">
    <location>
        <position position="102"/>
    </location>
</feature>
<evidence type="ECO:0000256" key="13">
    <source>
        <dbReference type="PIRSR" id="PIRSR006621-2"/>
    </source>
</evidence>
<feature type="binding site" evidence="13">
    <location>
        <begin position="230"/>
        <end position="231"/>
    </location>
    <ligand>
        <name>FMN</name>
        <dbReference type="ChEBI" id="CHEBI:58210"/>
    </ligand>
</feature>
<evidence type="ECO:0000256" key="2">
    <source>
        <dbReference type="ARBA" id="ARBA00022555"/>
    </source>
</evidence>
<keyword evidence="3 11" id="KW-0285">Flavoprotein</keyword>
<dbReference type="InterPro" id="IPR035587">
    <property type="entry name" value="DUS-like_FMN-bd"/>
</dbReference>
<evidence type="ECO:0000256" key="5">
    <source>
        <dbReference type="ARBA" id="ARBA00022694"/>
    </source>
</evidence>
<feature type="binding site" evidence="13">
    <location>
        <position position="142"/>
    </location>
    <ligand>
        <name>FMN</name>
        <dbReference type="ChEBI" id="CHEBI:58210"/>
    </ligand>
</feature>
<dbReference type="EC" id="1.3.1.-" evidence="11"/>
<dbReference type="Pfam" id="PF01207">
    <property type="entry name" value="Dus"/>
    <property type="match status" value="1"/>
</dbReference>
<comment type="catalytic activity">
    <reaction evidence="10">
        <text>a 5,6-dihydrouridine in tRNA + NAD(+) = a uridine in tRNA + NADH + H(+)</text>
        <dbReference type="Rhea" id="RHEA:54452"/>
        <dbReference type="Rhea" id="RHEA-COMP:13339"/>
        <dbReference type="Rhea" id="RHEA-COMP:13887"/>
        <dbReference type="ChEBI" id="CHEBI:15378"/>
        <dbReference type="ChEBI" id="CHEBI:57540"/>
        <dbReference type="ChEBI" id="CHEBI:57945"/>
        <dbReference type="ChEBI" id="CHEBI:65315"/>
        <dbReference type="ChEBI" id="CHEBI:74443"/>
    </reaction>
</comment>
<comment type="catalytic activity">
    <reaction evidence="9">
        <text>a 5,6-dihydrouridine in tRNA + NADP(+) = a uridine in tRNA + NADPH + H(+)</text>
        <dbReference type="Rhea" id="RHEA:23624"/>
        <dbReference type="Rhea" id="RHEA-COMP:13339"/>
        <dbReference type="Rhea" id="RHEA-COMP:13887"/>
        <dbReference type="ChEBI" id="CHEBI:15378"/>
        <dbReference type="ChEBI" id="CHEBI:57783"/>
        <dbReference type="ChEBI" id="CHEBI:58349"/>
        <dbReference type="ChEBI" id="CHEBI:65315"/>
        <dbReference type="ChEBI" id="CHEBI:74443"/>
    </reaction>
</comment>
<accession>A0A0G0AR24</accession>
<evidence type="ECO:0000256" key="1">
    <source>
        <dbReference type="ARBA" id="ARBA00002790"/>
    </source>
</evidence>
<evidence type="ECO:0000256" key="12">
    <source>
        <dbReference type="PIRSR" id="PIRSR006621-1"/>
    </source>
</evidence>
<dbReference type="Gene3D" id="1.10.1200.80">
    <property type="entry name" value="Putative flavin oxidoreducatase, domain 2"/>
    <property type="match status" value="1"/>
</dbReference>
<feature type="domain" description="DUS-like FMN-binding" evidence="14">
    <location>
        <begin position="15"/>
        <end position="307"/>
    </location>
</feature>
<evidence type="ECO:0000256" key="4">
    <source>
        <dbReference type="ARBA" id="ARBA00022643"/>
    </source>
</evidence>
<comment type="cofactor">
    <cofactor evidence="11 13">
        <name>FMN</name>
        <dbReference type="ChEBI" id="CHEBI:58210"/>
    </cofactor>
</comment>
<protein>
    <recommendedName>
        <fullName evidence="11">tRNA-dihydrouridine synthase</fullName>
        <ecNumber evidence="11">1.3.1.-</ecNumber>
    </recommendedName>
</protein>
<proteinExistence type="inferred from homology"/>
<evidence type="ECO:0000256" key="9">
    <source>
        <dbReference type="ARBA" id="ARBA00048205"/>
    </source>
</evidence>
<comment type="caution">
    <text evidence="15">The sequence shown here is derived from an EMBL/GenBank/DDBJ whole genome shotgun (WGS) entry which is preliminary data.</text>
</comment>
<evidence type="ECO:0000313" key="16">
    <source>
        <dbReference type="Proteomes" id="UP000034176"/>
    </source>
</evidence>
<keyword evidence="6" id="KW-0521">NADP</keyword>
<evidence type="ECO:0000256" key="7">
    <source>
        <dbReference type="ARBA" id="ARBA00022884"/>
    </source>
</evidence>
<feature type="binding site" evidence="13">
    <location>
        <position position="170"/>
    </location>
    <ligand>
        <name>FMN</name>
        <dbReference type="ChEBI" id="CHEBI:58210"/>
    </ligand>
</feature>
<name>A0A0G0AR24_9BACT</name>
<evidence type="ECO:0000256" key="8">
    <source>
        <dbReference type="ARBA" id="ARBA00023002"/>
    </source>
</evidence>
<keyword evidence="4 11" id="KW-0288">FMN</keyword>
<evidence type="ECO:0000256" key="11">
    <source>
        <dbReference type="PIRNR" id="PIRNR006621"/>
    </source>
</evidence>
<dbReference type="SUPFAM" id="SSF51395">
    <property type="entry name" value="FMN-linked oxidoreductases"/>
    <property type="match status" value="1"/>
</dbReference>
<dbReference type="GO" id="GO:0017150">
    <property type="term" value="F:tRNA dihydrouridine synthase activity"/>
    <property type="evidence" value="ECO:0007669"/>
    <property type="project" value="InterPro"/>
</dbReference>
<dbReference type="GO" id="GO:0000049">
    <property type="term" value="F:tRNA binding"/>
    <property type="evidence" value="ECO:0007669"/>
    <property type="project" value="UniProtKB-KW"/>
</dbReference>
<evidence type="ECO:0000313" key="15">
    <source>
        <dbReference type="EMBL" id="KKP59319.1"/>
    </source>
</evidence>
<keyword evidence="5 11" id="KW-0819">tRNA processing</keyword>
<evidence type="ECO:0000256" key="10">
    <source>
        <dbReference type="ARBA" id="ARBA00048802"/>
    </source>
</evidence>
<dbReference type="InterPro" id="IPR024036">
    <property type="entry name" value="tRNA-dHydroUridine_Synthase_C"/>
</dbReference>
<dbReference type="InterPro" id="IPR013785">
    <property type="entry name" value="Aldolase_TIM"/>
</dbReference>
<evidence type="ECO:0000256" key="3">
    <source>
        <dbReference type="ARBA" id="ARBA00022630"/>
    </source>
</evidence>
<comment type="function">
    <text evidence="1 11">Catalyzes the synthesis of 5,6-dihydrouridine (D), a modified base found in the D-loop of most tRNAs, via the reduction of the C5-C6 double bond in target uridines.</text>
</comment>
<dbReference type="PANTHER" id="PTHR45846">
    <property type="entry name" value="TRNA-DIHYDROURIDINE(47) SYNTHASE [NAD(P)(+)]-LIKE"/>
    <property type="match status" value="1"/>
</dbReference>
<keyword evidence="13" id="KW-0547">Nucleotide-binding</keyword>
<sequence length="314" mass="35792">MTNFWQKLSKPISVLSPMEGVTDTVFRERLCEIGRPDVFYTEFINVDGLVSIYGLSDLRLKFSKAEKPIVAQIWGNVPDHFFKSAQIIQNSGFNGIDLNFGCADKEVIKHGCGAGLIGDFSLVAKIIQSVKIGAPKLPISVKTRFAMNSNLTNDWIQFLLEQNLSAIVIHGRNSKQNYLTPANWQEFEKIVKLRNNLKSKTLIIGNGDVISYQDGLNKADKYKTDGFAIARGILQNPWCFLKTKIKDPRITQRLILLKKHVELYHQVWGDLKSFATFKKYIKVYIQNFPEAQALRMKLMEANNHQELIKLIEIN</sequence>
<dbReference type="EMBL" id="LBPN01000008">
    <property type="protein sequence ID" value="KKP59319.1"/>
    <property type="molecule type" value="Genomic_DNA"/>
</dbReference>
<keyword evidence="8 11" id="KW-0560">Oxidoreductase</keyword>
<dbReference type="AlphaFoldDB" id="A0A0G0AR24"/>